<proteinExistence type="predicted"/>
<feature type="non-terminal residue" evidence="1">
    <location>
        <position position="55"/>
    </location>
</feature>
<accession>A0A382SYB6</accession>
<evidence type="ECO:0000313" key="1">
    <source>
        <dbReference type="EMBL" id="SVD14445.1"/>
    </source>
</evidence>
<organism evidence="1">
    <name type="scientific">marine metagenome</name>
    <dbReference type="NCBI Taxonomy" id="408172"/>
    <lineage>
        <taxon>unclassified sequences</taxon>
        <taxon>metagenomes</taxon>
        <taxon>ecological metagenomes</taxon>
    </lineage>
</organism>
<sequence>MKLYHWTLNAEKIQKTGFHDRTSRYTGEKEGVWFTDQLLGPLEGIKEEMKLIRVE</sequence>
<gene>
    <name evidence="1" type="ORF">METZ01_LOCUS367299</name>
</gene>
<dbReference type="AlphaFoldDB" id="A0A382SYB6"/>
<protein>
    <submittedName>
        <fullName evidence="1">Uncharacterized protein</fullName>
    </submittedName>
</protein>
<name>A0A382SYB6_9ZZZZ</name>
<reference evidence="1" key="1">
    <citation type="submission" date="2018-05" db="EMBL/GenBank/DDBJ databases">
        <authorList>
            <person name="Lanie J.A."/>
            <person name="Ng W.-L."/>
            <person name="Kazmierczak K.M."/>
            <person name="Andrzejewski T.M."/>
            <person name="Davidsen T.M."/>
            <person name="Wayne K.J."/>
            <person name="Tettelin H."/>
            <person name="Glass J.I."/>
            <person name="Rusch D."/>
            <person name="Podicherti R."/>
            <person name="Tsui H.-C.T."/>
            <person name="Winkler M.E."/>
        </authorList>
    </citation>
    <scope>NUCLEOTIDE SEQUENCE</scope>
</reference>
<dbReference type="EMBL" id="UINC01132248">
    <property type="protein sequence ID" value="SVD14445.1"/>
    <property type="molecule type" value="Genomic_DNA"/>
</dbReference>